<sequence>MAFLTRREKIQQNEVLHSWLQRKFDVATLYKSCKAGSSEHDGRLA</sequence>
<dbReference type="RefSeq" id="WP_211556649.1">
    <property type="nucleotide sequence ID" value="NZ_JAGVRK010000001.1"/>
</dbReference>
<evidence type="ECO:0000313" key="2">
    <source>
        <dbReference type="Proteomes" id="UP000682403"/>
    </source>
</evidence>
<protein>
    <submittedName>
        <fullName evidence="1">Uncharacterized protein</fullName>
    </submittedName>
</protein>
<name>A0ABS5LC42_9BACI</name>
<reference evidence="1 2" key="1">
    <citation type="submission" date="2021-04" db="EMBL/GenBank/DDBJ databases">
        <title>Metabacillus sp. strain KIGAM252 whole genome sequence.</title>
        <authorList>
            <person name="Seo M.-J."/>
            <person name="Cho E.-S."/>
            <person name="Hwang C.Y."/>
            <person name="Yoon D.J."/>
        </authorList>
    </citation>
    <scope>NUCLEOTIDE SEQUENCE [LARGE SCALE GENOMIC DNA]</scope>
    <source>
        <strain evidence="1 2">KIGAM252</strain>
    </source>
</reference>
<keyword evidence="2" id="KW-1185">Reference proteome</keyword>
<dbReference type="EMBL" id="JAGVRK010000001">
    <property type="protein sequence ID" value="MBS2967999.1"/>
    <property type="molecule type" value="Genomic_DNA"/>
</dbReference>
<accession>A0ABS5LC42</accession>
<proteinExistence type="predicted"/>
<comment type="caution">
    <text evidence="1">The sequence shown here is derived from an EMBL/GenBank/DDBJ whole genome shotgun (WGS) entry which is preliminary data.</text>
</comment>
<dbReference type="Proteomes" id="UP000682403">
    <property type="component" value="Unassembled WGS sequence"/>
</dbReference>
<gene>
    <name evidence="1" type="ORF">J9317_04405</name>
</gene>
<organism evidence="1 2">
    <name type="scientific">Metabacillus flavus</name>
    <dbReference type="NCBI Taxonomy" id="2823519"/>
    <lineage>
        <taxon>Bacteria</taxon>
        <taxon>Bacillati</taxon>
        <taxon>Bacillota</taxon>
        <taxon>Bacilli</taxon>
        <taxon>Bacillales</taxon>
        <taxon>Bacillaceae</taxon>
        <taxon>Metabacillus</taxon>
    </lineage>
</organism>
<evidence type="ECO:0000313" key="1">
    <source>
        <dbReference type="EMBL" id="MBS2967999.1"/>
    </source>
</evidence>